<organism evidence="3 6">
    <name type="scientific">Myxococcus virescens</name>
    <dbReference type="NCBI Taxonomy" id="83456"/>
    <lineage>
        <taxon>Bacteria</taxon>
        <taxon>Pseudomonadati</taxon>
        <taxon>Myxococcota</taxon>
        <taxon>Myxococcia</taxon>
        <taxon>Myxococcales</taxon>
        <taxon>Cystobacterineae</taxon>
        <taxon>Myxococcaceae</taxon>
        <taxon>Myxococcus</taxon>
    </lineage>
</organism>
<evidence type="ECO:0000313" key="5">
    <source>
        <dbReference type="Proteomes" id="UP000198717"/>
    </source>
</evidence>
<dbReference type="Proteomes" id="UP000198717">
    <property type="component" value="Unassembled WGS sequence"/>
</dbReference>
<comment type="caution">
    <text evidence="3">The sequence shown here is derived from an EMBL/GenBank/DDBJ whole genome shotgun (WGS) entry which is preliminary data.</text>
</comment>
<dbReference type="Gene3D" id="3.60.21.10">
    <property type="match status" value="1"/>
</dbReference>
<evidence type="ECO:0000313" key="4">
    <source>
        <dbReference type="EMBL" id="SDE49339.1"/>
    </source>
</evidence>
<evidence type="ECO:0000259" key="2">
    <source>
        <dbReference type="Pfam" id="PF18885"/>
    </source>
</evidence>
<dbReference type="Pfam" id="PF18885">
    <property type="entry name" value="DUF5648"/>
    <property type="match status" value="1"/>
</dbReference>
<gene>
    <name evidence="3" type="ORF">MVI01_04800</name>
    <name evidence="4" type="ORF">SAMN04488504_107269</name>
</gene>
<dbReference type="GO" id="GO:0016787">
    <property type="term" value="F:hydrolase activity"/>
    <property type="evidence" value="ECO:0007669"/>
    <property type="project" value="InterPro"/>
</dbReference>
<dbReference type="PANTHER" id="PTHR43143">
    <property type="entry name" value="METALLOPHOSPHOESTERASE, CALCINEURIN SUPERFAMILY"/>
    <property type="match status" value="1"/>
</dbReference>
<sequence length="485" mass="53085">MRHLRTSVPMALLGLLAACGGPVESQPEVEVATTESALNCDSMSRAVHHRIKPANGDSLYTLNANEAANAAITWGYTEDRGVAFLAAASTGTGLSPVYRIYSPSRQEHFWTIDEAERNDLMQNGGYTTDENVGFYASKTAASCLVPVYRFSNTTLRKHRFAITEAQRDALASTGWVNQGIKFYAAPESAPPVDTKFTFAVIPDTQNEVLTTPPTRLTHRLQWLVDNRSSLDLRFVLHTGDVVNWDTPDHIQYVRASEATEILDAAGLPYVYAIGNHDTAAVCPGGSACPGNVNANLRDTSTFNAHFPLTRFTALGGVYEPGKIDNSYHTFSAGGLDWLVLNLELWARTGAVDWAKTVLAQHPRHNVIINTHSHLNGSGAIEQSNGGYGNNSPQYVFDQLIKQYANVRFVFSGHTGNAAYRTNTGVHGNTIHQILTAYHENTSNLTRLVEVDTAANTFSTRVYSPMTNAEKQDGSKFTISNVSWVR</sequence>
<accession>A0A511H583</accession>
<keyword evidence="5" id="KW-1185">Reference proteome</keyword>
<dbReference type="PANTHER" id="PTHR43143:SF5">
    <property type="entry name" value="SECRETED PROTEIN"/>
    <property type="match status" value="1"/>
</dbReference>
<dbReference type="Proteomes" id="UP000321224">
    <property type="component" value="Unassembled WGS sequence"/>
</dbReference>
<dbReference type="InterPro" id="IPR029052">
    <property type="entry name" value="Metallo-depent_PP-like"/>
</dbReference>
<feature type="domain" description="Calcineurin-like phosphoesterase" evidence="1">
    <location>
        <begin position="197"/>
        <end position="414"/>
    </location>
</feature>
<proteinExistence type="predicted"/>
<name>A0A511H583_9BACT</name>
<dbReference type="InterPro" id="IPR043708">
    <property type="entry name" value="DUF5648"/>
</dbReference>
<reference evidence="4 5" key="1">
    <citation type="submission" date="2016-10" db="EMBL/GenBank/DDBJ databases">
        <authorList>
            <person name="Varghese N."/>
            <person name="Submissions S."/>
        </authorList>
    </citation>
    <scope>NUCLEOTIDE SEQUENCE [LARGE SCALE GENOMIC DNA]</scope>
    <source>
        <strain evidence="4 5">DSM 2260</strain>
    </source>
</reference>
<evidence type="ECO:0000259" key="1">
    <source>
        <dbReference type="Pfam" id="PF00149"/>
    </source>
</evidence>
<dbReference type="SUPFAM" id="SSF56300">
    <property type="entry name" value="Metallo-dependent phosphatases"/>
    <property type="match status" value="1"/>
</dbReference>
<dbReference type="InterPro" id="IPR051918">
    <property type="entry name" value="STPP_CPPED1"/>
</dbReference>
<dbReference type="PROSITE" id="PS51257">
    <property type="entry name" value="PROKAR_LIPOPROTEIN"/>
    <property type="match status" value="1"/>
</dbReference>
<dbReference type="RefSeq" id="WP_090491485.1">
    <property type="nucleotide sequence ID" value="NZ_BJVY01000002.1"/>
</dbReference>
<dbReference type="EMBL" id="FNAJ01000007">
    <property type="protein sequence ID" value="SDE49339.1"/>
    <property type="molecule type" value="Genomic_DNA"/>
</dbReference>
<feature type="domain" description="DUF5648" evidence="2">
    <location>
        <begin position="47"/>
        <end position="184"/>
    </location>
</feature>
<evidence type="ECO:0000313" key="3">
    <source>
        <dbReference type="EMBL" id="GEL68696.1"/>
    </source>
</evidence>
<protein>
    <submittedName>
        <fullName evidence="4">Calcineurin-like phosphoesterase</fullName>
    </submittedName>
</protein>
<dbReference type="InterPro" id="IPR004843">
    <property type="entry name" value="Calcineurin-like_PHP"/>
</dbReference>
<dbReference type="EMBL" id="BJVY01000002">
    <property type="protein sequence ID" value="GEL68696.1"/>
    <property type="molecule type" value="Genomic_DNA"/>
</dbReference>
<dbReference type="AlphaFoldDB" id="A0A511H583"/>
<evidence type="ECO:0000313" key="6">
    <source>
        <dbReference type="Proteomes" id="UP000321224"/>
    </source>
</evidence>
<reference evidence="3 6" key="2">
    <citation type="submission" date="2019-07" db="EMBL/GenBank/DDBJ databases">
        <title>Whole genome shotgun sequence of Myxococcus virescens NBRC 100334.</title>
        <authorList>
            <person name="Hosoyama A."/>
            <person name="Uohara A."/>
            <person name="Ohji S."/>
            <person name="Ichikawa N."/>
        </authorList>
    </citation>
    <scope>NUCLEOTIDE SEQUENCE [LARGE SCALE GENOMIC DNA]</scope>
    <source>
        <strain evidence="3 6">NBRC 100334</strain>
    </source>
</reference>
<dbReference type="Pfam" id="PF00149">
    <property type="entry name" value="Metallophos"/>
    <property type="match status" value="1"/>
</dbReference>